<dbReference type="Proteomes" id="UP001500886">
    <property type="component" value="Unassembled WGS sequence"/>
</dbReference>
<feature type="domain" description="Aerobactin siderophore biosynthesis IucA/IucC N-terminal" evidence="3">
    <location>
        <begin position="140"/>
        <end position="351"/>
    </location>
</feature>
<dbReference type="Gene3D" id="1.10.510.40">
    <property type="match status" value="1"/>
</dbReference>
<comment type="pathway">
    <text evidence="1">Siderophore biosynthesis.</text>
</comment>
<reference evidence="5 6" key="1">
    <citation type="journal article" date="2019" name="Int. J. Syst. Evol. Microbiol.">
        <title>The Global Catalogue of Microorganisms (GCM) 10K type strain sequencing project: providing services to taxonomists for standard genome sequencing and annotation.</title>
        <authorList>
            <consortium name="The Broad Institute Genomics Platform"/>
            <consortium name="The Broad Institute Genome Sequencing Center for Infectious Disease"/>
            <person name="Wu L."/>
            <person name="Ma J."/>
        </authorList>
    </citation>
    <scope>NUCLEOTIDE SEQUENCE [LARGE SCALE GENOMIC DNA]</scope>
    <source>
        <strain evidence="5 6">JCM 4542</strain>
    </source>
</reference>
<evidence type="ECO:0000313" key="6">
    <source>
        <dbReference type="Proteomes" id="UP001500886"/>
    </source>
</evidence>
<proteinExistence type="inferred from homology"/>
<evidence type="ECO:0000259" key="3">
    <source>
        <dbReference type="Pfam" id="PF04183"/>
    </source>
</evidence>
<sequence>MLGTLLREDAYRLRTGATAERHPDGDWLRLPVPGADLRLPVAPEGFQCEVRARAALLATPAGPVHGLRPVLLRLRPAVPQQDRPGFDAFLAECDAALTAARLQARVHDAVLTRLAALHGPGAADWSGLRGSLAHDTLAAFRDHPVHPTGRARPGLTEEHLRAYAPELHPVFALRWLVLPRTAVTGRTTALPPWWPAPARLGLPHPAATHLALPVHPLTAGAPLEAALRATGLAGTARLAPVSWPEVVPTLSMRTVALAREPATHLKLPLPTATLGLRNRRTLTPGSLRDGEACQRLLEEVLAREPRFAGRVLLADERTHLGAGHEALTVLVRRYPPGLEGARVVTVAALLARAPDGRLVAEALADRHYAGSLRALLDAYLTLLLDWHTTLFSYGIALESHQQNTSLVLDESGGRPRLRLLLKDNDGPRVHPARLTGRLGPAARALAAFDDRRITTADDHALADVFATITVHLCAGALAFELARLGRGTLDGWLGLLRRRLTEAVGRLAPGPAAVLRARVLDAGRLPVKAMVTAGTLLTKERSGAADINKHYVDGPNYLRPTAR</sequence>
<dbReference type="PANTHER" id="PTHR34384:SF5">
    <property type="entry name" value="L-2,3-DIAMINOPROPANOATE--CITRATE LIGASE"/>
    <property type="match status" value="1"/>
</dbReference>
<dbReference type="PANTHER" id="PTHR34384">
    <property type="entry name" value="L-2,3-DIAMINOPROPANOATE--CITRATE LIGASE"/>
    <property type="match status" value="1"/>
</dbReference>
<dbReference type="Pfam" id="PF06276">
    <property type="entry name" value="FhuF"/>
    <property type="match status" value="1"/>
</dbReference>
<organism evidence="5 6">
    <name type="scientific">Streptomyces luteosporeus</name>
    <dbReference type="NCBI Taxonomy" id="173856"/>
    <lineage>
        <taxon>Bacteria</taxon>
        <taxon>Bacillati</taxon>
        <taxon>Actinomycetota</taxon>
        <taxon>Actinomycetes</taxon>
        <taxon>Kitasatosporales</taxon>
        <taxon>Streptomycetaceae</taxon>
        <taxon>Streptomyces</taxon>
    </lineage>
</organism>
<evidence type="ECO:0000259" key="4">
    <source>
        <dbReference type="Pfam" id="PF06276"/>
    </source>
</evidence>
<dbReference type="InterPro" id="IPR022770">
    <property type="entry name" value="IucA/IucC-like_C"/>
</dbReference>
<evidence type="ECO:0008006" key="7">
    <source>
        <dbReference type="Google" id="ProtNLM"/>
    </source>
</evidence>
<evidence type="ECO:0000256" key="2">
    <source>
        <dbReference type="ARBA" id="ARBA00007832"/>
    </source>
</evidence>
<dbReference type="EMBL" id="BAAASL010000021">
    <property type="protein sequence ID" value="GAA2723003.1"/>
    <property type="molecule type" value="Genomic_DNA"/>
</dbReference>
<evidence type="ECO:0000256" key="1">
    <source>
        <dbReference type="ARBA" id="ARBA00004924"/>
    </source>
</evidence>
<keyword evidence="6" id="KW-1185">Reference proteome</keyword>
<feature type="domain" description="Aerobactin siderophore biosynthesis IucA/IucC-like C-terminal" evidence="4">
    <location>
        <begin position="376"/>
        <end position="529"/>
    </location>
</feature>
<dbReference type="InterPro" id="IPR037455">
    <property type="entry name" value="LucA/IucC-like"/>
</dbReference>
<comment type="similarity">
    <text evidence="2">Belongs to the IucA/IucC family.</text>
</comment>
<accession>A0ABN3U3J8</accession>
<dbReference type="InterPro" id="IPR007310">
    <property type="entry name" value="Aerobactin_biosyn_IucA/IucC_N"/>
</dbReference>
<protein>
    <recommendedName>
        <fullName evidence="7">IucA/IucC family siderophore biosynthesis protein</fullName>
    </recommendedName>
</protein>
<dbReference type="Pfam" id="PF04183">
    <property type="entry name" value="IucA_IucC"/>
    <property type="match status" value="1"/>
</dbReference>
<evidence type="ECO:0000313" key="5">
    <source>
        <dbReference type="EMBL" id="GAA2723003.1"/>
    </source>
</evidence>
<name>A0ABN3U3J8_9ACTN</name>
<gene>
    <name evidence="5" type="ORF">GCM10010315_49460</name>
</gene>
<comment type="caution">
    <text evidence="5">The sequence shown here is derived from an EMBL/GenBank/DDBJ whole genome shotgun (WGS) entry which is preliminary data.</text>
</comment>